<dbReference type="InterPro" id="IPR000330">
    <property type="entry name" value="SNF2_N"/>
</dbReference>
<dbReference type="EMBL" id="CDMC01000002">
    <property type="protein sequence ID" value="CEN59397.1"/>
    <property type="molecule type" value="Genomic_DNA"/>
</dbReference>
<dbReference type="InterPro" id="IPR014001">
    <property type="entry name" value="Helicase_ATP-bd"/>
</dbReference>
<dbReference type="SMART" id="SM00487">
    <property type="entry name" value="DEXDc"/>
    <property type="match status" value="1"/>
</dbReference>
<keyword evidence="3" id="KW-0067">ATP-binding</keyword>
<dbReference type="GO" id="GO:0008094">
    <property type="term" value="F:ATP-dependent activity, acting on DNA"/>
    <property type="evidence" value="ECO:0007669"/>
    <property type="project" value="TreeGrafter"/>
</dbReference>
<dbReference type="PANTHER" id="PTHR45626:SF22">
    <property type="entry name" value="DNA REPAIR PROTEIN RAD5"/>
    <property type="match status" value="1"/>
</dbReference>
<name>A0A0U5GM89_ASPCI</name>
<dbReference type="InterPro" id="IPR027417">
    <property type="entry name" value="P-loop_NTPase"/>
</dbReference>
<dbReference type="GO" id="GO:0016787">
    <property type="term" value="F:hydrolase activity"/>
    <property type="evidence" value="ECO:0007669"/>
    <property type="project" value="UniProtKB-KW"/>
</dbReference>
<sequence length="747" mass="83501">MSESTEDTALTPTGPSQPEEVICYGSLYEGRVAHRGKKVSFQKFCKSAGSLEQFPVLRKDDNCFTLKDKGDNDFAILDTSTTAALNLLQGLANLSFCAIPRPVTGNQGASPVVEVSINIYGPFSHYRQVGSRLATQKYYLQHPDVVEPGVRYDNPQYFKRSDTPMDMHQFIKPIYREKQTPQSVRAEIDSILATLDTNYSDGNILSNSKLITPLLKHQEVAVNFIHRKESFLERSPWCQELSNSRQPLGGIIADAMGLGKTLTMISAILFSLDDANDFMVSAGRSVTHEGYAIPTKSTLVVVPSTHVWLSEIERHVAPDSMHVSIFHGSQRERQANKYLMSDIVLTTYSTLAADQKLFQTLHNLNWFRIILDEAHWIRNSSSRQFRAINQLQGSRRWCLTGTPIQNKLEDLCALITFLKIPPFEHNAQAKFKQHIIDPLFSDTESPSRNLRLLLQSLCLRRTKQVGHSVTVKTELVTLLLSPMEQMAYNEILYKTRQEMEVLVSNGLGSSKYTKLFTAIHKLRMLCVQGVNTKGSDARTPYLSPITAAASPYVDIYCELCYADESLGLIKAGSAFCPDCGRLLSSTQGTPRSGSRSPRPANPVSPASDRLLQYSCSMAESETATKLTALMENLVHHTYGSKSIVFTFWTQTLDILCPKLERRGVHQFQNSPHFTVLLMTYGTGAVGLNLTAANRIHLLEPQWNPSVEEQAIGRAVRLGQAKEVTVIRYVMEHTVEEVCISDISLALR</sequence>
<dbReference type="GO" id="GO:0005634">
    <property type="term" value="C:nucleus"/>
    <property type="evidence" value="ECO:0007669"/>
    <property type="project" value="TreeGrafter"/>
</dbReference>
<dbReference type="GO" id="GO:0005524">
    <property type="term" value="F:ATP binding"/>
    <property type="evidence" value="ECO:0007669"/>
    <property type="project" value="UniProtKB-KW"/>
</dbReference>
<feature type="domain" description="Helicase ATP-binding" evidence="5">
    <location>
        <begin position="241"/>
        <end position="421"/>
    </location>
</feature>
<dbReference type="OrthoDB" id="448448at2759"/>
<feature type="region of interest" description="Disordered" evidence="4">
    <location>
        <begin position="586"/>
        <end position="606"/>
    </location>
</feature>
<keyword evidence="7" id="KW-1185">Reference proteome</keyword>
<dbReference type="PANTHER" id="PTHR45626">
    <property type="entry name" value="TRANSCRIPTION TERMINATION FACTOR 2-RELATED"/>
    <property type="match status" value="1"/>
</dbReference>
<dbReference type="Pfam" id="PF00176">
    <property type="entry name" value="SNF2-rel_dom"/>
    <property type="match status" value="1"/>
</dbReference>
<dbReference type="InterPro" id="IPR038718">
    <property type="entry name" value="SNF2-like_sf"/>
</dbReference>
<evidence type="ECO:0000256" key="4">
    <source>
        <dbReference type="SAM" id="MobiDB-lite"/>
    </source>
</evidence>
<dbReference type="CDD" id="cd18793">
    <property type="entry name" value="SF2_C_SNF"/>
    <property type="match status" value="1"/>
</dbReference>
<dbReference type="Pfam" id="PF00271">
    <property type="entry name" value="Helicase_C"/>
    <property type="match status" value="1"/>
</dbReference>
<protein>
    <recommendedName>
        <fullName evidence="5">Helicase ATP-binding domain-containing protein</fullName>
    </recommendedName>
</protein>
<evidence type="ECO:0000256" key="2">
    <source>
        <dbReference type="ARBA" id="ARBA00022801"/>
    </source>
</evidence>
<dbReference type="InterPro" id="IPR050628">
    <property type="entry name" value="SNF2_RAD54_helicase_TF"/>
</dbReference>
<dbReference type="Gene3D" id="3.40.50.300">
    <property type="entry name" value="P-loop containing nucleotide triphosphate hydrolases"/>
    <property type="match status" value="2"/>
</dbReference>
<keyword evidence="2" id="KW-0378">Hydrolase</keyword>
<dbReference type="STRING" id="454130.A0A0U5GM89"/>
<dbReference type="InterPro" id="IPR049730">
    <property type="entry name" value="SNF2/RAD54-like_C"/>
</dbReference>
<dbReference type="Proteomes" id="UP000054771">
    <property type="component" value="Unassembled WGS sequence"/>
</dbReference>
<dbReference type="CDD" id="cd18008">
    <property type="entry name" value="DEXDc_SHPRH-like"/>
    <property type="match status" value="1"/>
</dbReference>
<evidence type="ECO:0000259" key="5">
    <source>
        <dbReference type="PROSITE" id="PS51192"/>
    </source>
</evidence>
<dbReference type="Gene3D" id="3.40.50.10810">
    <property type="entry name" value="Tandem AAA-ATPase domain"/>
    <property type="match status" value="1"/>
</dbReference>
<keyword evidence="1" id="KW-0547">Nucleotide-binding</keyword>
<evidence type="ECO:0000256" key="3">
    <source>
        <dbReference type="ARBA" id="ARBA00022840"/>
    </source>
</evidence>
<reference evidence="7" key="1">
    <citation type="journal article" date="2016" name="Genome Announc.">
        <title>Draft genome sequences of fungus Aspergillus calidoustus.</title>
        <authorList>
            <person name="Horn F."/>
            <person name="Linde J."/>
            <person name="Mattern D.J."/>
            <person name="Walther G."/>
            <person name="Guthke R."/>
            <person name="Scherlach K."/>
            <person name="Martin K."/>
            <person name="Brakhage A.A."/>
            <person name="Petzke L."/>
            <person name="Valiante V."/>
        </authorList>
    </citation>
    <scope>NUCLEOTIDE SEQUENCE [LARGE SCALE GENOMIC DNA]</scope>
    <source>
        <strain evidence="7">SF006504</strain>
    </source>
</reference>
<dbReference type="InterPro" id="IPR001650">
    <property type="entry name" value="Helicase_C-like"/>
</dbReference>
<organism evidence="6 7">
    <name type="scientific">Aspergillus calidoustus</name>
    <dbReference type="NCBI Taxonomy" id="454130"/>
    <lineage>
        <taxon>Eukaryota</taxon>
        <taxon>Fungi</taxon>
        <taxon>Dikarya</taxon>
        <taxon>Ascomycota</taxon>
        <taxon>Pezizomycotina</taxon>
        <taxon>Eurotiomycetes</taxon>
        <taxon>Eurotiomycetidae</taxon>
        <taxon>Eurotiales</taxon>
        <taxon>Aspergillaceae</taxon>
        <taxon>Aspergillus</taxon>
        <taxon>Aspergillus subgen. Nidulantes</taxon>
    </lineage>
</organism>
<evidence type="ECO:0000313" key="6">
    <source>
        <dbReference type="EMBL" id="CEN59397.1"/>
    </source>
</evidence>
<dbReference type="AlphaFoldDB" id="A0A0U5GM89"/>
<dbReference type="OMA" id="ETRWCLT"/>
<proteinExistence type="predicted"/>
<feature type="compositionally biased region" description="Polar residues" evidence="4">
    <location>
        <begin position="586"/>
        <end position="595"/>
    </location>
</feature>
<dbReference type="SUPFAM" id="SSF52540">
    <property type="entry name" value="P-loop containing nucleoside triphosphate hydrolases"/>
    <property type="match status" value="2"/>
</dbReference>
<dbReference type="GO" id="GO:0006281">
    <property type="term" value="P:DNA repair"/>
    <property type="evidence" value="ECO:0007669"/>
    <property type="project" value="TreeGrafter"/>
</dbReference>
<gene>
    <name evidence="6" type="ORF">ASPCAL01848</name>
</gene>
<evidence type="ECO:0000313" key="7">
    <source>
        <dbReference type="Proteomes" id="UP000054771"/>
    </source>
</evidence>
<evidence type="ECO:0000256" key="1">
    <source>
        <dbReference type="ARBA" id="ARBA00022741"/>
    </source>
</evidence>
<accession>A0A0U5GM89</accession>
<dbReference type="PROSITE" id="PS51192">
    <property type="entry name" value="HELICASE_ATP_BIND_1"/>
    <property type="match status" value="1"/>
</dbReference>